<dbReference type="SUPFAM" id="SSF55486">
    <property type="entry name" value="Metalloproteases ('zincins'), catalytic domain"/>
    <property type="match status" value="1"/>
</dbReference>
<dbReference type="Gene3D" id="1.10.390.10">
    <property type="entry name" value="Neutral Protease Domain 2"/>
    <property type="match status" value="1"/>
</dbReference>
<dbReference type="PANTHER" id="PTHR33478">
    <property type="entry name" value="EXTRACELLULAR METALLOPROTEINASE MEP"/>
    <property type="match status" value="1"/>
</dbReference>
<evidence type="ECO:0000256" key="5">
    <source>
        <dbReference type="ARBA" id="ARBA00022723"/>
    </source>
</evidence>
<feature type="region of interest" description="Disordered" evidence="14">
    <location>
        <begin position="279"/>
        <end position="311"/>
    </location>
</feature>
<comment type="caution">
    <text evidence="16">The sequence shown here is derived from an EMBL/GenBank/DDBJ whole genome shotgun (WGS) entry which is preliminary data.</text>
</comment>
<dbReference type="PANTHER" id="PTHR33478:SF1">
    <property type="entry name" value="EXTRACELLULAR METALLOPROTEINASE MEP"/>
    <property type="match status" value="1"/>
</dbReference>
<comment type="cofactor">
    <cofactor evidence="12">
        <name>Zn(2+)</name>
        <dbReference type="ChEBI" id="CHEBI:29105"/>
    </cofactor>
    <text evidence="12">Binds 1 zinc ion per subunit.</text>
</comment>
<accession>A0A0F4Z9N7</accession>
<dbReference type="InterPro" id="IPR011096">
    <property type="entry name" value="FTP_domain"/>
</dbReference>
<dbReference type="InterPro" id="IPR001842">
    <property type="entry name" value="Peptidase_M36"/>
</dbReference>
<feature type="binding site" evidence="12">
    <location>
        <position position="430"/>
    </location>
    <ligand>
        <name>Zn(2+)</name>
        <dbReference type="ChEBI" id="CHEBI:29105"/>
        <note>catalytic</note>
    </ligand>
</feature>
<organism evidence="16 17">
    <name type="scientific">Thielaviopsis punctulata</name>
    <dbReference type="NCBI Taxonomy" id="72032"/>
    <lineage>
        <taxon>Eukaryota</taxon>
        <taxon>Fungi</taxon>
        <taxon>Dikarya</taxon>
        <taxon>Ascomycota</taxon>
        <taxon>Pezizomycotina</taxon>
        <taxon>Sordariomycetes</taxon>
        <taxon>Hypocreomycetidae</taxon>
        <taxon>Microascales</taxon>
        <taxon>Ceratocystidaceae</taxon>
        <taxon>Thielaviopsis</taxon>
    </lineage>
</organism>
<feature type="signal peptide" evidence="13">
    <location>
        <begin position="1"/>
        <end position="18"/>
    </location>
</feature>
<gene>
    <name evidence="16" type="ORF">TD95_002117</name>
</gene>
<dbReference type="CDD" id="cd09596">
    <property type="entry name" value="M36"/>
    <property type="match status" value="1"/>
</dbReference>
<feature type="compositionally biased region" description="Polar residues" evidence="14">
    <location>
        <begin position="296"/>
        <end position="310"/>
    </location>
</feature>
<keyword evidence="17" id="KW-1185">Reference proteome</keyword>
<sequence>MKSVVAFGLLSQALTATAHPHNGKVNSNVHVASRGINLDDYRLPLISEYSDAPTSSSNATIAATVKRGSNYIETATELVKKVAPNAEFRLVDDSYVGTNGIAHVNFRQTANGLDIDNADFNVNVASDGSIFSFGNSFFSGSIPALSRRDASEPEAALKGAISTLNLPIEVGNASAEKTSEELYVIKGTSGAEKDPEAKLVYIQRSDGTLALTWRVETDIMDNWLLTYVDASTNTEIHGVVDYVTDLAQYRVYPWGQNDPSQGDRVLQTDPWSINASPFTWLGDGSSNSTTTSGNNAMAQNNPSGGNQWKNNYRPVAADRKFDFDFDLSMTDPEKYQDASITQLFYTANKYHDLLYQLGFTEPAGNFQVNNNNKGGRSNDAVILNTQDGSGTNNANFATPPDGQNPRMRMYVWTMSTPERDSSFDASVVIHEFTHGLSTRLTGGPANSGCLNTYESGGMGEGWGDFMATALRVKKTDTRSVDFPMGEWIANDPAGIRSYLYSTSLNTNPYTYQSVDNLWYYGVHSIGTAWATMLYDVMWNLIEKHGHPAALDPVFDNSGVPTDGKYLAMKLVLDGMALQPCNPNFVSARDAILDADRALTGGANLCELWTAFAKRGLGEKAKYNMYSRTESFAVPKGVC</sequence>
<keyword evidence="6 13" id="KW-0732">Signal</keyword>
<evidence type="ECO:0000256" key="12">
    <source>
        <dbReference type="PIRSR" id="PIRSR601842-2"/>
    </source>
</evidence>
<dbReference type="EMBL" id="LAEV01001859">
    <property type="protein sequence ID" value="KKA27194.1"/>
    <property type="molecule type" value="Genomic_DNA"/>
</dbReference>
<feature type="active site" evidence="11">
    <location>
        <position position="431"/>
    </location>
</feature>
<dbReference type="InterPro" id="IPR050371">
    <property type="entry name" value="Fungal_virulence_M36"/>
</dbReference>
<evidence type="ECO:0000313" key="17">
    <source>
        <dbReference type="Proteomes" id="UP000033483"/>
    </source>
</evidence>
<keyword evidence="5 12" id="KW-0479">Metal-binding</keyword>
<dbReference type="GO" id="GO:0005576">
    <property type="term" value="C:extracellular region"/>
    <property type="evidence" value="ECO:0007669"/>
    <property type="project" value="UniProtKB-SubCell"/>
</dbReference>
<keyword evidence="7 13" id="KW-0378">Hydrolase</keyword>
<reference evidence="16 17" key="1">
    <citation type="submission" date="2015-03" db="EMBL/GenBank/DDBJ databases">
        <authorList>
            <person name="Radwan O."/>
            <person name="Al-Naeli F.A."/>
            <person name="Rendon G.A."/>
            <person name="Fields C."/>
        </authorList>
    </citation>
    <scope>NUCLEOTIDE SEQUENCE [LARGE SCALE GENOMIC DNA]</scope>
    <source>
        <strain evidence="16">CR-DP1</strain>
    </source>
</reference>
<dbReference type="Pfam" id="PF02128">
    <property type="entry name" value="Peptidase_M36"/>
    <property type="match status" value="1"/>
</dbReference>
<comment type="similarity">
    <text evidence="2 13">Belongs to the peptidase M36 family.</text>
</comment>
<evidence type="ECO:0000259" key="15">
    <source>
        <dbReference type="Pfam" id="PF07504"/>
    </source>
</evidence>
<name>A0A0F4Z9N7_9PEZI</name>
<feature type="binding site" evidence="12">
    <location>
        <position position="434"/>
    </location>
    <ligand>
        <name>Zn(2+)</name>
        <dbReference type="ChEBI" id="CHEBI:29105"/>
        <note>catalytic</note>
    </ligand>
</feature>
<feature type="binding site" evidence="12">
    <location>
        <position position="460"/>
    </location>
    <ligand>
        <name>Zn(2+)</name>
        <dbReference type="ChEBI" id="CHEBI:29105"/>
        <note>catalytic</note>
    </ligand>
</feature>
<evidence type="ECO:0000256" key="4">
    <source>
        <dbReference type="ARBA" id="ARBA00022670"/>
    </source>
</evidence>
<evidence type="ECO:0000256" key="2">
    <source>
        <dbReference type="ARBA" id="ARBA00006006"/>
    </source>
</evidence>
<dbReference type="EC" id="3.4.24.-" evidence="13"/>
<feature type="domain" description="FTP" evidence="15">
    <location>
        <begin position="86"/>
        <end position="137"/>
    </location>
</feature>
<keyword evidence="4 13" id="KW-0645">Protease</keyword>
<comment type="subcellular location">
    <subcellularLocation>
        <location evidence="1 13">Secreted</location>
    </subcellularLocation>
</comment>
<evidence type="ECO:0000313" key="16">
    <source>
        <dbReference type="EMBL" id="KKA27194.1"/>
    </source>
</evidence>
<evidence type="ECO:0000256" key="13">
    <source>
        <dbReference type="RuleBase" id="RU364017"/>
    </source>
</evidence>
<dbReference type="GO" id="GO:0006508">
    <property type="term" value="P:proteolysis"/>
    <property type="evidence" value="ECO:0007669"/>
    <property type="project" value="UniProtKB-KW"/>
</dbReference>
<evidence type="ECO:0000256" key="1">
    <source>
        <dbReference type="ARBA" id="ARBA00004613"/>
    </source>
</evidence>
<feature type="chain" id="PRO_5009360626" description="Extracellular metalloproteinase" evidence="13">
    <location>
        <begin position="19"/>
        <end position="638"/>
    </location>
</feature>
<evidence type="ECO:0000256" key="7">
    <source>
        <dbReference type="ARBA" id="ARBA00022801"/>
    </source>
</evidence>
<dbReference type="InterPro" id="IPR027268">
    <property type="entry name" value="Peptidase_M4/M1_CTD_sf"/>
</dbReference>
<dbReference type="AlphaFoldDB" id="A0A0F4Z9N7"/>
<dbReference type="PRINTS" id="PR00999">
    <property type="entry name" value="FUNGALYSIN"/>
</dbReference>
<protein>
    <recommendedName>
        <fullName evidence="13">Extracellular metalloproteinase</fullName>
        <ecNumber evidence="13">3.4.24.-</ecNumber>
    </recommendedName>
    <alternativeName>
        <fullName evidence="13">Fungalysin</fullName>
    </alternativeName>
</protein>
<proteinExistence type="inferred from homology"/>
<dbReference type="GO" id="GO:0004222">
    <property type="term" value="F:metalloendopeptidase activity"/>
    <property type="evidence" value="ECO:0007669"/>
    <property type="project" value="InterPro"/>
</dbReference>
<dbReference type="Pfam" id="PF07504">
    <property type="entry name" value="FTP"/>
    <property type="match status" value="1"/>
</dbReference>
<keyword evidence="8 12" id="KW-0862">Zinc</keyword>
<dbReference type="GO" id="GO:0008270">
    <property type="term" value="F:zinc ion binding"/>
    <property type="evidence" value="ECO:0007669"/>
    <property type="project" value="InterPro"/>
</dbReference>
<dbReference type="Proteomes" id="UP000033483">
    <property type="component" value="Unassembled WGS sequence"/>
</dbReference>
<evidence type="ECO:0000256" key="6">
    <source>
        <dbReference type="ARBA" id="ARBA00022729"/>
    </source>
</evidence>
<feature type="compositionally biased region" description="Low complexity" evidence="14">
    <location>
        <begin position="282"/>
        <end position="295"/>
    </location>
</feature>
<evidence type="ECO:0000256" key="11">
    <source>
        <dbReference type="PIRSR" id="PIRSR601842-1"/>
    </source>
</evidence>
<keyword evidence="10 13" id="KW-0865">Zymogen</keyword>
<evidence type="ECO:0000256" key="10">
    <source>
        <dbReference type="ARBA" id="ARBA00023145"/>
    </source>
</evidence>
<evidence type="ECO:0000256" key="3">
    <source>
        <dbReference type="ARBA" id="ARBA00022525"/>
    </source>
</evidence>
<keyword evidence="9 13" id="KW-0482">Metalloprotease</keyword>
<dbReference type="OrthoDB" id="3227768at2759"/>
<evidence type="ECO:0000256" key="8">
    <source>
        <dbReference type="ARBA" id="ARBA00022833"/>
    </source>
</evidence>
<evidence type="ECO:0000256" key="14">
    <source>
        <dbReference type="SAM" id="MobiDB-lite"/>
    </source>
</evidence>
<dbReference type="MEROPS" id="M36.001"/>
<dbReference type="Gene3D" id="3.10.170.10">
    <property type="match status" value="1"/>
</dbReference>
<keyword evidence="3 13" id="KW-0964">Secreted</keyword>
<evidence type="ECO:0000256" key="9">
    <source>
        <dbReference type="ARBA" id="ARBA00023049"/>
    </source>
</evidence>